<proteinExistence type="predicted"/>
<accession>A0ABX0SU70</accession>
<dbReference type="RefSeq" id="WP_167112022.1">
    <property type="nucleotide sequence ID" value="NZ_JAANOU010000001.1"/>
</dbReference>
<feature type="chain" id="PRO_5045146001" evidence="1">
    <location>
        <begin position="32"/>
        <end position="111"/>
    </location>
</feature>
<dbReference type="EMBL" id="JAANOU010000001">
    <property type="protein sequence ID" value="NIH79060.1"/>
    <property type="molecule type" value="Genomic_DNA"/>
</dbReference>
<evidence type="ECO:0000313" key="3">
    <source>
        <dbReference type="Proteomes" id="UP000754495"/>
    </source>
</evidence>
<name>A0ABX0SU70_9PSEU</name>
<protein>
    <submittedName>
        <fullName evidence="2">Uncharacterized protein</fullName>
    </submittedName>
</protein>
<comment type="caution">
    <text evidence="2">The sequence shown here is derived from an EMBL/GenBank/DDBJ whole genome shotgun (WGS) entry which is preliminary data.</text>
</comment>
<evidence type="ECO:0000256" key="1">
    <source>
        <dbReference type="SAM" id="SignalP"/>
    </source>
</evidence>
<reference evidence="2 3" key="1">
    <citation type="submission" date="2020-03" db="EMBL/GenBank/DDBJ databases">
        <title>Sequencing the genomes of 1000 actinobacteria strains.</title>
        <authorList>
            <person name="Klenk H.-P."/>
        </authorList>
    </citation>
    <scope>NUCLEOTIDE SEQUENCE [LARGE SCALE GENOMIC DNA]</scope>
    <source>
        <strain evidence="2 3">DSM 45668</strain>
    </source>
</reference>
<sequence length="111" mass="11293">MRTLLLAAIAATAAATAAALPAAAAASPASAAPVAAGKDIITTCGPGYSGYIRRPAKDALCLRPGTRNWNSFQAFECRGNLTVYFANGKQVECGAGIDFDFNGGVVKTVAR</sequence>
<keyword evidence="1" id="KW-0732">Signal</keyword>
<feature type="signal peptide" evidence="1">
    <location>
        <begin position="1"/>
        <end position="31"/>
    </location>
</feature>
<evidence type="ECO:0000313" key="2">
    <source>
        <dbReference type="EMBL" id="NIH79060.1"/>
    </source>
</evidence>
<keyword evidence="3" id="KW-1185">Reference proteome</keyword>
<dbReference type="Proteomes" id="UP000754495">
    <property type="component" value="Unassembled WGS sequence"/>
</dbReference>
<organism evidence="2 3">
    <name type="scientific">Amycolatopsis viridis</name>
    <dbReference type="NCBI Taxonomy" id="185678"/>
    <lineage>
        <taxon>Bacteria</taxon>
        <taxon>Bacillati</taxon>
        <taxon>Actinomycetota</taxon>
        <taxon>Actinomycetes</taxon>
        <taxon>Pseudonocardiales</taxon>
        <taxon>Pseudonocardiaceae</taxon>
        <taxon>Amycolatopsis</taxon>
    </lineage>
</organism>
<gene>
    <name evidence="2" type="ORF">FHX46_001590</name>
</gene>